<dbReference type="AlphaFoldDB" id="A0A9P0CR87"/>
<gene>
    <name evidence="1" type="ORF">PSYICH_LOCUS7229</name>
</gene>
<dbReference type="EMBL" id="OV651814">
    <property type="protein sequence ID" value="CAH1106501.1"/>
    <property type="molecule type" value="Genomic_DNA"/>
</dbReference>
<sequence>MDKIEVEKRARGDDEENLDIEILEDDEILANVTGQNQNSDDEPIQKISCKEAVMPFNSCLQWVAENALPLHEVILLRRIQQKAVDLSIKKSVKSTLDNFVQRNN</sequence>
<evidence type="ECO:0000313" key="2">
    <source>
        <dbReference type="Proteomes" id="UP001153636"/>
    </source>
</evidence>
<organism evidence="1 2">
    <name type="scientific">Psylliodes chrysocephalus</name>
    <dbReference type="NCBI Taxonomy" id="3402493"/>
    <lineage>
        <taxon>Eukaryota</taxon>
        <taxon>Metazoa</taxon>
        <taxon>Ecdysozoa</taxon>
        <taxon>Arthropoda</taxon>
        <taxon>Hexapoda</taxon>
        <taxon>Insecta</taxon>
        <taxon>Pterygota</taxon>
        <taxon>Neoptera</taxon>
        <taxon>Endopterygota</taxon>
        <taxon>Coleoptera</taxon>
        <taxon>Polyphaga</taxon>
        <taxon>Cucujiformia</taxon>
        <taxon>Chrysomeloidea</taxon>
        <taxon>Chrysomelidae</taxon>
        <taxon>Galerucinae</taxon>
        <taxon>Alticini</taxon>
        <taxon>Psylliodes</taxon>
    </lineage>
</organism>
<keyword evidence="2" id="KW-1185">Reference proteome</keyword>
<reference evidence="1" key="1">
    <citation type="submission" date="2022-01" db="EMBL/GenBank/DDBJ databases">
        <authorList>
            <person name="King R."/>
        </authorList>
    </citation>
    <scope>NUCLEOTIDE SEQUENCE</scope>
</reference>
<accession>A0A9P0CR87</accession>
<dbReference type="OrthoDB" id="125347at2759"/>
<name>A0A9P0CR87_9CUCU</name>
<evidence type="ECO:0000313" key="1">
    <source>
        <dbReference type="EMBL" id="CAH1106501.1"/>
    </source>
</evidence>
<proteinExistence type="predicted"/>
<protein>
    <submittedName>
        <fullName evidence="1">Uncharacterized protein</fullName>
    </submittedName>
</protein>
<dbReference type="Proteomes" id="UP001153636">
    <property type="component" value="Chromosome 2"/>
</dbReference>